<organism evidence="1">
    <name type="scientific">Trypanosoma brucei equiperdum</name>
    <dbReference type="NCBI Taxonomy" id="630700"/>
    <lineage>
        <taxon>Eukaryota</taxon>
        <taxon>Discoba</taxon>
        <taxon>Euglenozoa</taxon>
        <taxon>Kinetoplastea</taxon>
        <taxon>Metakinetoplastina</taxon>
        <taxon>Trypanosomatida</taxon>
        <taxon>Trypanosomatidae</taxon>
        <taxon>Trypanosoma</taxon>
    </lineage>
</organism>
<accession>A0A3L6LAC5</accession>
<gene>
    <name evidence="1" type="ORF">DPX39_070036300</name>
</gene>
<proteinExistence type="predicted"/>
<dbReference type="AlphaFoldDB" id="A0A3L6LAC5"/>
<protein>
    <submittedName>
        <fullName evidence="1">Uncharacterized protein</fullName>
    </submittedName>
</protein>
<name>A0A3L6LAC5_9TRYP</name>
<reference evidence="1" key="1">
    <citation type="submission" date="2018-09" db="EMBL/GenBank/DDBJ databases">
        <title>whole genome sequence of T. equiperdum IVM-t1 strain.</title>
        <authorList>
            <person name="Suganuma K."/>
        </authorList>
    </citation>
    <scope>NUCLEOTIDE SEQUENCE [LARGE SCALE GENOMIC DNA]</scope>
    <source>
        <strain evidence="1">IVM-t1</strain>
    </source>
</reference>
<evidence type="ECO:0000313" key="1">
    <source>
        <dbReference type="EMBL" id="RHW71340.1"/>
    </source>
</evidence>
<dbReference type="EMBL" id="QSBY01000007">
    <property type="protein sequence ID" value="RHW71340.1"/>
    <property type="molecule type" value="Genomic_DNA"/>
</dbReference>
<sequence>MFRKRYRPLDPAEERSVGVEQALHVGLLRDEQSYCFRWPDAPLTAMLRRSDDSLVLGMQSGSGSGTQNAVVLPPVPRLSAVLAEHDKAELFSSLSTNNTAISFSADSSSASGIVLNRGKRQFSAPASTCVDDSVFSFSSFQMKELESSGALKAFYEAHAFSTVSATGDGCDKVLKVLARRRMEEEIVRLEWRAYYETEKVSPAIQRILLLTVAVPFLDNFESSVLASTEGEAKWQRIIYELWVKWRIGSVKAGEVATASDGTPWGAPLLPGSFVSSLSREYFTTVGPDRSGALRGVRANDAKGADGEGCQVLSSAAVGRRGAYGYLRWRIDLYEPRLRAVPKEGDDEYGLSSSTKLVGAAEVNNIVEEKVPSVLCDVRLGGRVDPLDALALTDIRSDVGTWRQWLAHV</sequence>
<comment type="caution">
    <text evidence="1">The sequence shown here is derived from an EMBL/GenBank/DDBJ whole genome shotgun (WGS) entry which is preliminary data.</text>
</comment>
<dbReference type="Proteomes" id="UP000266743">
    <property type="component" value="Chromosome 7"/>
</dbReference>